<gene>
    <name evidence="1" type="ORF">OUZ56_004412</name>
</gene>
<organism evidence="1 2">
    <name type="scientific">Daphnia magna</name>
    <dbReference type="NCBI Taxonomy" id="35525"/>
    <lineage>
        <taxon>Eukaryota</taxon>
        <taxon>Metazoa</taxon>
        <taxon>Ecdysozoa</taxon>
        <taxon>Arthropoda</taxon>
        <taxon>Crustacea</taxon>
        <taxon>Branchiopoda</taxon>
        <taxon>Diplostraca</taxon>
        <taxon>Cladocera</taxon>
        <taxon>Anomopoda</taxon>
        <taxon>Daphniidae</taxon>
        <taxon>Daphnia</taxon>
    </lineage>
</organism>
<accession>A0ABQ9YPP5</accession>
<evidence type="ECO:0000313" key="1">
    <source>
        <dbReference type="EMBL" id="KAK4002598.1"/>
    </source>
</evidence>
<evidence type="ECO:0000313" key="2">
    <source>
        <dbReference type="Proteomes" id="UP001234178"/>
    </source>
</evidence>
<protein>
    <submittedName>
        <fullName evidence="1">Uncharacterized protein</fullName>
    </submittedName>
</protein>
<reference evidence="1 2" key="1">
    <citation type="journal article" date="2023" name="Nucleic Acids Res.">
        <title>The hologenome of Daphnia magna reveals possible DNA methylation and microbiome-mediated evolution of the host genome.</title>
        <authorList>
            <person name="Chaturvedi A."/>
            <person name="Li X."/>
            <person name="Dhandapani V."/>
            <person name="Marshall H."/>
            <person name="Kissane S."/>
            <person name="Cuenca-Cambronero M."/>
            <person name="Asole G."/>
            <person name="Calvet F."/>
            <person name="Ruiz-Romero M."/>
            <person name="Marangio P."/>
            <person name="Guigo R."/>
            <person name="Rago D."/>
            <person name="Mirbahai L."/>
            <person name="Eastwood N."/>
            <person name="Colbourne J.K."/>
            <person name="Zhou J."/>
            <person name="Mallon E."/>
            <person name="Orsini L."/>
        </authorList>
    </citation>
    <scope>NUCLEOTIDE SEQUENCE [LARGE SCALE GENOMIC DNA]</scope>
    <source>
        <strain evidence="1">LRV0_1</strain>
    </source>
</reference>
<sequence length="107" mass="12948">MDSDHDMQEWPHHFNLRFDRSFPRIRRRKIRSGCLQDLSPHFHFYLKPSQGVNKLVRALRMMKETSVHCELALVYGSYHTMKAKVFGKRQERYLVKSMGYRIRTISY</sequence>
<name>A0ABQ9YPP5_9CRUS</name>
<proteinExistence type="predicted"/>
<dbReference type="Proteomes" id="UP001234178">
    <property type="component" value="Unassembled WGS sequence"/>
</dbReference>
<keyword evidence="2" id="KW-1185">Reference proteome</keyword>
<comment type="caution">
    <text evidence="1">The sequence shown here is derived from an EMBL/GenBank/DDBJ whole genome shotgun (WGS) entry which is preliminary data.</text>
</comment>
<dbReference type="EMBL" id="JAOYFB010000001">
    <property type="protein sequence ID" value="KAK4002598.1"/>
    <property type="molecule type" value="Genomic_DNA"/>
</dbReference>